<dbReference type="SUPFAM" id="SSF54593">
    <property type="entry name" value="Glyoxalase/Bleomycin resistance protein/Dihydroxybiphenyl dioxygenase"/>
    <property type="match status" value="1"/>
</dbReference>
<dbReference type="PANTHER" id="PTHR33993:SF14">
    <property type="entry name" value="GB|AAF24581.1"/>
    <property type="match status" value="1"/>
</dbReference>
<dbReference type="InterPro" id="IPR004360">
    <property type="entry name" value="Glyas_Fos-R_dOase_dom"/>
</dbReference>
<protein>
    <recommendedName>
        <fullName evidence="1">VOC domain-containing protein</fullName>
    </recommendedName>
</protein>
<proteinExistence type="predicted"/>
<organism evidence="2 3">
    <name type="scientific">Aureibacter tunicatorum</name>
    <dbReference type="NCBI Taxonomy" id="866807"/>
    <lineage>
        <taxon>Bacteria</taxon>
        <taxon>Pseudomonadati</taxon>
        <taxon>Bacteroidota</taxon>
        <taxon>Cytophagia</taxon>
        <taxon>Cytophagales</taxon>
        <taxon>Persicobacteraceae</taxon>
        <taxon>Aureibacter</taxon>
    </lineage>
</organism>
<dbReference type="Pfam" id="PF00903">
    <property type="entry name" value="Glyoxalase"/>
    <property type="match status" value="1"/>
</dbReference>
<evidence type="ECO:0000259" key="1">
    <source>
        <dbReference type="PROSITE" id="PS51819"/>
    </source>
</evidence>
<accession>A0AAE3XRY0</accession>
<dbReference type="RefSeq" id="WP_309941167.1">
    <property type="nucleotide sequence ID" value="NZ_AP025306.1"/>
</dbReference>
<reference evidence="2" key="1">
    <citation type="submission" date="2023-07" db="EMBL/GenBank/DDBJ databases">
        <title>Genomic Encyclopedia of Type Strains, Phase IV (KMG-IV): sequencing the most valuable type-strain genomes for metagenomic binning, comparative biology and taxonomic classification.</title>
        <authorList>
            <person name="Goeker M."/>
        </authorList>
    </citation>
    <scope>NUCLEOTIDE SEQUENCE</scope>
    <source>
        <strain evidence="2">DSM 26174</strain>
    </source>
</reference>
<dbReference type="EMBL" id="JAVDQD010000005">
    <property type="protein sequence ID" value="MDR6240855.1"/>
    <property type="molecule type" value="Genomic_DNA"/>
</dbReference>
<keyword evidence="3" id="KW-1185">Reference proteome</keyword>
<feature type="domain" description="VOC" evidence="1">
    <location>
        <begin position="4"/>
        <end position="118"/>
    </location>
</feature>
<name>A0AAE3XRY0_9BACT</name>
<dbReference type="PANTHER" id="PTHR33993">
    <property type="entry name" value="GLYOXALASE-RELATED"/>
    <property type="match status" value="1"/>
</dbReference>
<dbReference type="PROSITE" id="PS51819">
    <property type="entry name" value="VOC"/>
    <property type="match status" value="1"/>
</dbReference>
<dbReference type="InterPro" id="IPR037523">
    <property type="entry name" value="VOC_core"/>
</dbReference>
<sequence>MKKSNNPIFSDLSTYSPKSTISFYKKVFGWSFYDYHDYYSAYAGTSQVAGLYETPQKFKQMRMPHFWMTYIQVNNVDQTVNIAQSNGGIIELQEEIKEFGKIALIRDIQGAGFTIYEGDKLANARTKNTPNTLIWNELHVSELKPVLAFYASIFNWRFNQTNSYFVEVYNENNEHIADILEIPNNMKGKYEYWISTFAVKDLKSSSKKIIENGGSLIIDEGKRKLFTDNSHQAFFYISETY</sequence>
<dbReference type="InterPro" id="IPR052164">
    <property type="entry name" value="Anthracycline_SecMetBiosynth"/>
</dbReference>
<dbReference type="AlphaFoldDB" id="A0AAE3XRY0"/>
<dbReference type="Gene3D" id="3.10.180.10">
    <property type="entry name" value="2,3-Dihydroxybiphenyl 1,2-Dioxygenase, domain 1"/>
    <property type="match status" value="2"/>
</dbReference>
<comment type="caution">
    <text evidence="2">The sequence shown here is derived from an EMBL/GenBank/DDBJ whole genome shotgun (WGS) entry which is preliminary data.</text>
</comment>
<evidence type="ECO:0000313" key="3">
    <source>
        <dbReference type="Proteomes" id="UP001185092"/>
    </source>
</evidence>
<dbReference type="Proteomes" id="UP001185092">
    <property type="component" value="Unassembled WGS sequence"/>
</dbReference>
<gene>
    <name evidence="2" type="ORF">HNQ88_003931</name>
</gene>
<dbReference type="InterPro" id="IPR029068">
    <property type="entry name" value="Glyas_Bleomycin-R_OHBP_Dase"/>
</dbReference>
<evidence type="ECO:0000313" key="2">
    <source>
        <dbReference type="EMBL" id="MDR6240855.1"/>
    </source>
</evidence>